<keyword evidence="7" id="KW-0411">Iron-sulfur</keyword>
<dbReference type="AlphaFoldDB" id="A0A9X2ZYV8"/>
<name>A0A9X2ZYV8_9PSEU</name>
<dbReference type="CDD" id="cd01335">
    <property type="entry name" value="Radical_SAM"/>
    <property type="match status" value="1"/>
</dbReference>
<dbReference type="InterPro" id="IPR058240">
    <property type="entry name" value="rSAM_sf"/>
</dbReference>
<comment type="caution">
    <text evidence="8">The sequence shown here is derived from an EMBL/GenBank/DDBJ whole genome shotgun (WGS) entry which is preliminary data.</text>
</comment>
<evidence type="ECO:0000256" key="1">
    <source>
        <dbReference type="ARBA" id="ARBA00001933"/>
    </source>
</evidence>
<evidence type="ECO:0000256" key="5">
    <source>
        <dbReference type="ARBA" id="ARBA00022898"/>
    </source>
</evidence>
<keyword evidence="9" id="KW-1185">Reference proteome</keyword>
<dbReference type="SFLD" id="SFLDG01070">
    <property type="entry name" value="PLP-dependent"/>
    <property type="match status" value="1"/>
</dbReference>
<reference evidence="8" key="1">
    <citation type="submission" date="2022-08" db="EMBL/GenBank/DDBJ databases">
        <authorList>
            <person name="Tistechok S."/>
            <person name="Samborskyy M."/>
            <person name="Roman I."/>
        </authorList>
    </citation>
    <scope>NUCLEOTIDE SEQUENCE</scope>
    <source>
        <strain evidence="8">DSM 103496</strain>
    </source>
</reference>
<dbReference type="GO" id="GO:0003824">
    <property type="term" value="F:catalytic activity"/>
    <property type="evidence" value="ECO:0007669"/>
    <property type="project" value="InterPro"/>
</dbReference>
<evidence type="ECO:0000313" key="8">
    <source>
        <dbReference type="EMBL" id="MCS7476819.1"/>
    </source>
</evidence>
<evidence type="ECO:0000256" key="2">
    <source>
        <dbReference type="ARBA" id="ARBA00022485"/>
    </source>
</evidence>
<accession>A0A9X2ZYV8</accession>
<keyword evidence="2" id="KW-0004">4Fe-4S</keyword>
<sequence>MTTVSGDVAPSAVPGRRLADLVRARGAGADLAHEVDVVSRVLPFKVSAHALENLIDWDAAPDDPMYRLLFPHRDMLLPADFALVERSLGDPAALRAAVAEVRARLNPHPGDQLSRNVPKEQPGLQHKYAETVLVFPKQGQTCHSYCAYCFRWAQFIGDAELKLAVDGPDAMADYLRAHPEVTDVLITGGDPLIMKTDLLARYVDAALAVDHIRTIRIGTKALSFHPARVAVGPDAADLLRLAERVVAAGRHLAFMLHFSHPREMEPELTRTAIRLLGGTGAQLRSQAPVVRHVNDDPAIWSRMWTDQVNAGIHPYYMFVERDTGAQHYFGLPLERAHEVYRDAVSRVSGLARTARGPVMSAAPGKVVVDGPVKLPHGTAFALRFLQARDPSLVGRPFYAKWDPAAQWWDDLVPLDEHDRSFFEENT</sequence>
<proteinExistence type="predicted"/>
<dbReference type="GO" id="GO:0046872">
    <property type="term" value="F:metal ion binding"/>
    <property type="evidence" value="ECO:0007669"/>
    <property type="project" value="UniProtKB-KW"/>
</dbReference>
<dbReference type="InterPro" id="IPR013785">
    <property type="entry name" value="Aldolase_TIM"/>
</dbReference>
<dbReference type="GO" id="GO:0051539">
    <property type="term" value="F:4 iron, 4 sulfur cluster binding"/>
    <property type="evidence" value="ECO:0007669"/>
    <property type="project" value="UniProtKB-KW"/>
</dbReference>
<dbReference type="PANTHER" id="PTHR30538">
    <property type="entry name" value="LYSINE 2,3-AMINOMUTASE-RELATED"/>
    <property type="match status" value="1"/>
</dbReference>
<evidence type="ECO:0000256" key="6">
    <source>
        <dbReference type="ARBA" id="ARBA00023004"/>
    </source>
</evidence>
<dbReference type="Proteomes" id="UP001141259">
    <property type="component" value="Unassembled WGS sequence"/>
</dbReference>
<keyword evidence="4" id="KW-0479">Metal-binding</keyword>
<dbReference type="SUPFAM" id="SSF102114">
    <property type="entry name" value="Radical SAM enzymes"/>
    <property type="match status" value="1"/>
</dbReference>
<dbReference type="InterPro" id="IPR007197">
    <property type="entry name" value="rSAM"/>
</dbReference>
<evidence type="ECO:0000256" key="4">
    <source>
        <dbReference type="ARBA" id="ARBA00022723"/>
    </source>
</evidence>
<evidence type="ECO:0000256" key="3">
    <source>
        <dbReference type="ARBA" id="ARBA00022691"/>
    </source>
</evidence>
<gene>
    <name evidence="8" type="ORF">NZH93_08125</name>
</gene>
<keyword evidence="5" id="KW-0663">Pyridoxal phosphate</keyword>
<comment type="cofactor">
    <cofactor evidence="1">
        <name>pyridoxal 5'-phosphate</name>
        <dbReference type="ChEBI" id="CHEBI:597326"/>
    </cofactor>
</comment>
<dbReference type="SFLD" id="SFLDS00029">
    <property type="entry name" value="Radical_SAM"/>
    <property type="match status" value="1"/>
</dbReference>
<keyword evidence="6" id="KW-0408">Iron</keyword>
<dbReference type="InterPro" id="IPR003739">
    <property type="entry name" value="Lys_aminomutase/Glu_NH3_mut"/>
</dbReference>
<protein>
    <submittedName>
        <fullName evidence="8">Lysine 2,3-aminomutase</fullName>
    </submittedName>
</protein>
<keyword evidence="3" id="KW-0949">S-adenosyl-L-methionine</keyword>
<evidence type="ECO:0000256" key="7">
    <source>
        <dbReference type="ARBA" id="ARBA00023014"/>
    </source>
</evidence>
<dbReference type="EMBL" id="JANYMP010000003">
    <property type="protein sequence ID" value="MCS7476819.1"/>
    <property type="molecule type" value="Genomic_DNA"/>
</dbReference>
<organism evidence="8 9">
    <name type="scientific">Umezawaea endophytica</name>
    <dbReference type="NCBI Taxonomy" id="1654476"/>
    <lineage>
        <taxon>Bacteria</taxon>
        <taxon>Bacillati</taxon>
        <taxon>Actinomycetota</taxon>
        <taxon>Actinomycetes</taxon>
        <taxon>Pseudonocardiales</taxon>
        <taxon>Pseudonocardiaceae</taxon>
        <taxon>Umezawaea</taxon>
    </lineage>
</organism>
<evidence type="ECO:0000313" key="9">
    <source>
        <dbReference type="Proteomes" id="UP001141259"/>
    </source>
</evidence>
<dbReference type="Gene3D" id="3.20.20.70">
    <property type="entry name" value="Aldolase class I"/>
    <property type="match status" value="1"/>
</dbReference>
<dbReference type="PANTHER" id="PTHR30538:SF0">
    <property type="entry name" value="L-LYSINE 2,3-AMINOMUTASE AQ_1632-RELATED"/>
    <property type="match status" value="1"/>
</dbReference>
<dbReference type="RefSeq" id="WP_259622333.1">
    <property type="nucleotide sequence ID" value="NZ_JANYMP010000003.1"/>
</dbReference>